<comment type="caution">
    <text evidence="1">The sequence shown here is derived from an EMBL/GenBank/DDBJ whole genome shotgun (WGS) entry which is preliminary data.</text>
</comment>
<evidence type="ECO:0008006" key="3">
    <source>
        <dbReference type="Google" id="ProtNLM"/>
    </source>
</evidence>
<dbReference type="PIRSF" id="PIRSF033328">
    <property type="entry name" value="Phest_Mll4975"/>
    <property type="match status" value="1"/>
</dbReference>
<gene>
    <name evidence="1" type="ORF">TRIHO_07610</name>
</gene>
<dbReference type="RefSeq" id="WP_068240556.1">
    <property type="nucleotide sequence ID" value="NZ_LPUY01000017.1"/>
</dbReference>
<evidence type="ECO:0000313" key="2">
    <source>
        <dbReference type="Proteomes" id="UP000068382"/>
    </source>
</evidence>
<dbReference type="OrthoDB" id="4954742at2"/>
<dbReference type="InterPro" id="IPR009389">
    <property type="entry name" value="DUF1045"/>
</dbReference>
<dbReference type="Pfam" id="PF06299">
    <property type="entry name" value="DUF1045"/>
    <property type="match status" value="1"/>
</dbReference>
<dbReference type="NCBIfam" id="TIGR03223">
    <property type="entry name" value="Phn_opern_protn"/>
    <property type="match status" value="1"/>
</dbReference>
<accession>A0A132C2G3</accession>
<dbReference type="EMBL" id="LPUY01000017">
    <property type="protein sequence ID" value="KUP94442.1"/>
    <property type="molecule type" value="Genomic_DNA"/>
</dbReference>
<dbReference type="AlphaFoldDB" id="A0A132C2G3"/>
<dbReference type="Gene3D" id="3.90.1140.10">
    <property type="entry name" value="Cyclic phosphodiesterase"/>
    <property type="match status" value="1"/>
</dbReference>
<reference evidence="1 2" key="1">
    <citation type="submission" date="2015-12" db="EMBL/GenBank/DDBJ databases">
        <title>Genome sequence of the marine Rhodobacteraceae strain O3.65, Candidatus Tritonibacter horizontis.</title>
        <authorList>
            <person name="Poehlein A."/>
            <person name="Giebel H.A."/>
            <person name="Voget S."/>
            <person name="Brinkhoff T."/>
        </authorList>
    </citation>
    <scope>NUCLEOTIDE SEQUENCE [LARGE SCALE GENOMIC DNA]</scope>
    <source>
        <strain evidence="1 2">O3.65</strain>
    </source>
</reference>
<dbReference type="Proteomes" id="UP000068382">
    <property type="component" value="Unassembled WGS sequence"/>
</dbReference>
<keyword evidence="2" id="KW-1185">Reference proteome</keyword>
<organism evidence="1 2">
    <name type="scientific">Tritonibacter horizontis</name>
    <dbReference type="NCBI Taxonomy" id="1768241"/>
    <lineage>
        <taxon>Bacteria</taxon>
        <taxon>Pseudomonadati</taxon>
        <taxon>Pseudomonadota</taxon>
        <taxon>Alphaproteobacteria</taxon>
        <taxon>Rhodobacterales</taxon>
        <taxon>Paracoccaceae</taxon>
        <taxon>Tritonibacter</taxon>
    </lineage>
</organism>
<proteinExistence type="predicted"/>
<evidence type="ECO:0000313" key="1">
    <source>
        <dbReference type="EMBL" id="KUP94442.1"/>
    </source>
</evidence>
<sequence>MTFTRYAIYYAPPADAAWSKWAAAWLGWDMETGTPLPHPEAESLTAEGLAITDVTETPRKYGLHATMKPPMRLAAGTDEAGLRAACTALAATRAPVTLNGLAIERLGRFLALRPVGDVAALNALAAACVTELDLFRAPAPEAELERRRAAGLTAAQDDNLLRWGYPYVLDQFRFHITLTGKRPKAELPVLEAYLAQELAPLLPRPFVIRDLALMGEAEDGRFHLVQRYALSA</sequence>
<dbReference type="PATRIC" id="fig|1768241.3.peg.783"/>
<name>A0A132C2G3_9RHOB</name>
<protein>
    <recommendedName>
        <fullName evidence="3">Phosphonate metabolism protein</fullName>
    </recommendedName>
</protein>